<dbReference type="EMBL" id="WTYA01000020">
    <property type="protein sequence ID" value="MXP30193.1"/>
    <property type="molecule type" value="Genomic_DNA"/>
</dbReference>
<keyword evidence="1" id="KW-1133">Transmembrane helix</keyword>
<evidence type="ECO:0000256" key="1">
    <source>
        <dbReference type="SAM" id="Phobius"/>
    </source>
</evidence>
<keyword evidence="3" id="KW-1185">Reference proteome</keyword>
<dbReference type="AlphaFoldDB" id="A0A845AM04"/>
<evidence type="ECO:0000313" key="2">
    <source>
        <dbReference type="EMBL" id="MXP30193.1"/>
    </source>
</evidence>
<organism evidence="2 3">
    <name type="scientific">Qipengyuania algicida</name>
    <dbReference type="NCBI Taxonomy" id="1836209"/>
    <lineage>
        <taxon>Bacteria</taxon>
        <taxon>Pseudomonadati</taxon>
        <taxon>Pseudomonadota</taxon>
        <taxon>Alphaproteobacteria</taxon>
        <taxon>Sphingomonadales</taxon>
        <taxon>Erythrobacteraceae</taxon>
        <taxon>Qipengyuania</taxon>
    </lineage>
</organism>
<name>A0A845AM04_9SPHN</name>
<keyword evidence="1" id="KW-0472">Membrane</keyword>
<comment type="caution">
    <text evidence="2">The sequence shown here is derived from an EMBL/GenBank/DDBJ whole genome shotgun (WGS) entry which is preliminary data.</text>
</comment>
<dbReference type="Proteomes" id="UP000439780">
    <property type="component" value="Unassembled WGS sequence"/>
</dbReference>
<protein>
    <submittedName>
        <fullName evidence="2">Uncharacterized protein</fullName>
    </submittedName>
</protein>
<gene>
    <name evidence="2" type="ORF">GRI58_15390</name>
</gene>
<accession>A0A845AM04</accession>
<evidence type="ECO:0000313" key="3">
    <source>
        <dbReference type="Proteomes" id="UP000439780"/>
    </source>
</evidence>
<reference evidence="2 3" key="1">
    <citation type="submission" date="2019-12" db="EMBL/GenBank/DDBJ databases">
        <title>Genomic-based taxomic classification of the family Erythrobacteraceae.</title>
        <authorList>
            <person name="Xu L."/>
        </authorList>
    </citation>
    <scope>NUCLEOTIDE SEQUENCE [LARGE SCALE GENOMIC DNA]</scope>
    <source>
        <strain evidence="2 3">KEMB 9005-328</strain>
    </source>
</reference>
<feature type="transmembrane region" description="Helical" evidence="1">
    <location>
        <begin position="6"/>
        <end position="24"/>
    </location>
</feature>
<sequence length="129" mass="14295">MSASKFVSGVGLIAIVCVWVSFLFTGEQQLPIEVANGLYFNPCCGKISIRDGFIAMADRRIRYVVEEDKVGAYVLPRQYIGVSNKRVVINSKAYPLKLRLDNPVTPHTIDLVDLSSGGYSYSFRRVNGS</sequence>
<keyword evidence="1" id="KW-0812">Transmembrane</keyword>
<dbReference type="OrthoDB" id="7477798at2"/>
<proteinExistence type="predicted"/>
<dbReference type="RefSeq" id="WP_160754495.1">
    <property type="nucleotide sequence ID" value="NZ_WTYA01000020.1"/>
</dbReference>